<dbReference type="AlphaFoldDB" id="A0AAV5EV71"/>
<comment type="caution">
    <text evidence="4">The sequence shown here is derived from an EMBL/GenBank/DDBJ whole genome shotgun (WGS) entry which is preliminary data.</text>
</comment>
<feature type="compositionally biased region" description="Polar residues" evidence="2">
    <location>
        <begin position="525"/>
        <end position="544"/>
    </location>
</feature>
<feature type="compositionally biased region" description="Basic and acidic residues" evidence="2">
    <location>
        <begin position="561"/>
        <end position="570"/>
    </location>
</feature>
<gene>
    <name evidence="4" type="primary">gb15311</name>
    <name evidence="4" type="ORF">PR202_gb15311</name>
</gene>
<feature type="region of interest" description="Disordered" evidence="2">
    <location>
        <begin position="518"/>
        <end position="574"/>
    </location>
</feature>
<dbReference type="PROSITE" id="PS50102">
    <property type="entry name" value="RRM"/>
    <property type="match status" value="1"/>
</dbReference>
<dbReference type="GO" id="GO:0043488">
    <property type="term" value="P:regulation of mRNA stability"/>
    <property type="evidence" value="ECO:0007669"/>
    <property type="project" value="InterPro"/>
</dbReference>
<dbReference type="InterPro" id="IPR035979">
    <property type="entry name" value="RBD_domain_sf"/>
</dbReference>
<dbReference type="SUPFAM" id="SSF54928">
    <property type="entry name" value="RNA-binding domain, RBD"/>
    <property type="match status" value="1"/>
</dbReference>
<keyword evidence="5" id="KW-1185">Reference proteome</keyword>
<reference evidence="4" key="1">
    <citation type="journal article" date="2018" name="DNA Res.">
        <title>Multiple hybrid de novo genome assembly of finger millet, an orphan allotetraploid crop.</title>
        <authorList>
            <person name="Hatakeyama M."/>
            <person name="Aluri S."/>
            <person name="Balachadran M.T."/>
            <person name="Sivarajan S.R."/>
            <person name="Patrignani A."/>
            <person name="Gruter S."/>
            <person name="Poveda L."/>
            <person name="Shimizu-Inatsugi R."/>
            <person name="Baeten J."/>
            <person name="Francoijs K.J."/>
            <person name="Nataraja K.N."/>
            <person name="Reddy Y.A.N."/>
            <person name="Phadnis S."/>
            <person name="Ravikumar R.L."/>
            <person name="Schlapbach R."/>
            <person name="Sreeman S.M."/>
            <person name="Shimizu K.K."/>
        </authorList>
    </citation>
    <scope>NUCLEOTIDE SEQUENCE</scope>
</reference>
<keyword evidence="1" id="KW-0694">RNA-binding</keyword>
<proteinExistence type="predicted"/>
<name>A0AAV5EV71_ELECO</name>
<dbReference type="GO" id="GO:0005634">
    <property type="term" value="C:nucleus"/>
    <property type="evidence" value="ECO:0007669"/>
    <property type="project" value="TreeGrafter"/>
</dbReference>
<evidence type="ECO:0000256" key="1">
    <source>
        <dbReference type="PROSITE-ProRule" id="PRU00176"/>
    </source>
</evidence>
<dbReference type="InterPro" id="IPR002483">
    <property type="entry name" value="PWI_dom"/>
</dbReference>
<dbReference type="Gene3D" id="1.20.1390.10">
    <property type="entry name" value="PWI domain"/>
    <property type="match status" value="1"/>
</dbReference>
<evidence type="ECO:0000259" key="3">
    <source>
        <dbReference type="PROSITE" id="PS50102"/>
    </source>
</evidence>
<dbReference type="PANTHER" id="PTHR14738:SF36">
    <property type="entry name" value="RNA BINDING (RRM_RBD_RNP MOTIFS) FAMILY PROTEIN"/>
    <property type="match status" value="1"/>
</dbReference>
<sequence>MRTPPQPNLREPQQNTETEHDPCLPRTPRTHASDPAATVQTRRRSCSGAAASSPPLPSRHLRPLAGYSRRSSYPSATGGGRRNCSGLRQGAGTGGGGIRQTLGFPMDGGENRGFKASFTGEGQALLRGRVKEKLKELMGDYSDDTLAEYATVLIRNGRSRDEVAKELHVFLGDDNDAFVSWLWDHLSSNLHLYFHPAKAVSSNDGAKSTRSTARGLPVRSVASSMQTNREPEAETPKTARTHQKREWGGIIREQAEPVPSLRSVVANVSYAEEKAFHESHAEDKRFNKSHAARRIRSPDRHNQRKRNRDDVNDQQRASHPVSDAPRRLLQFAVRDAVRPVQPMISGSVSASKRLRSVVSTLASDSTVDTHIRLRRAYSDLRAPGVTRAQRVAEDVLKDNFSGDVFNRLGGMPTIDYTERSLLHREQDSDGQYENIDRTRAEDQAEFHRRNEFGGGDAHMYDRDTDEAADSARNIDEYDNSSAVRSNGLVSRRSTLPSSGGKESLVVGYVRGSAEGSRRLVAQGTHAGSQPRSSGKILNSSANTTTRHETRDAATFSPQMPVEKKGSDARKPNVANSHVNDATMTDKAKDSIHLSSMVEAQKTLSADNFWFRSSLAVGSGSTGQPEDVNDSKTVFVSNVHFGASKDALSRHFNKFGAVLKTLIVTDGHTGQPTGSAYIEFLHKESAEQALALNGTSFMSRILKVVRSPIELPQQPVWPRVSRGSPFASRLIRTAYPRPTFPGAIRGRLPLRGGIRSLQWKREAADSPDAGKSCQATPAAPGNQLVAPITRSFTYTRTEPKPNDGAMV</sequence>
<dbReference type="GO" id="GO:0008143">
    <property type="term" value="F:poly(A) binding"/>
    <property type="evidence" value="ECO:0007669"/>
    <property type="project" value="InterPro"/>
</dbReference>
<feature type="region of interest" description="Disordered" evidence="2">
    <location>
        <begin position="1"/>
        <end position="101"/>
    </location>
</feature>
<organism evidence="4 5">
    <name type="scientific">Eleusine coracana subsp. coracana</name>
    <dbReference type="NCBI Taxonomy" id="191504"/>
    <lineage>
        <taxon>Eukaryota</taxon>
        <taxon>Viridiplantae</taxon>
        <taxon>Streptophyta</taxon>
        <taxon>Embryophyta</taxon>
        <taxon>Tracheophyta</taxon>
        <taxon>Spermatophyta</taxon>
        <taxon>Magnoliopsida</taxon>
        <taxon>Liliopsida</taxon>
        <taxon>Poales</taxon>
        <taxon>Poaceae</taxon>
        <taxon>PACMAD clade</taxon>
        <taxon>Chloridoideae</taxon>
        <taxon>Cynodonteae</taxon>
        <taxon>Eleusininae</taxon>
        <taxon>Eleusine</taxon>
    </lineage>
</organism>
<dbReference type="InterPro" id="IPR000504">
    <property type="entry name" value="RRM_dom"/>
</dbReference>
<dbReference type="InterPro" id="IPR040366">
    <property type="entry name" value="Nab2/ZC3H14"/>
</dbReference>
<evidence type="ECO:0000313" key="5">
    <source>
        <dbReference type="Proteomes" id="UP001054889"/>
    </source>
</evidence>
<dbReference type="SMART" id="SM00360">
    <property type="entry name" value="RRM"/>
    <property type="match status" value="1"/>
</dbReference>
<dbReference type="PANTHER" id="PTHR14738">
    <property type="entry name" value="ZINC FINGER CCCH DOMAIN-CONTAINING PROTEIN 14"/>
    <property type="match status" value="1"/>
</dbReference>
<dbReference type="Gene3D" id="3.30.70.330">
    <property type="match status" value="1"/>
</dbReference>
<reference evidence="4" key="2">
    <citation type="submission" date="2021-12" db="EMBL/GenBank/DDBJ databases">
        <title>Resequencing data analysis of finger millet.</title>
        <authorList>
            <person name="Hatakeyama M."/>
            <person name="Aluri S."/>
            <person name="Balachadran M.T."/>
            <person name="Sivarajan S.R."/>
            <person name="Poveda L."/>
            <person name="Shimizu-Inatsugi R."/>
            <person name="Schlapbach R."/>
            <person name="Sreeman S.M."/>
            <person name="Shimizu K.K."/>
        </authorList>
    </citation>
    <scope>NUCLEOTIDE SEQUENCE</scope>
</reference>
<evidence type="ECO:0000256" key="2">
    <source>
        <dbReference type="SAM" id="MobiDB-lite"/>
    </source>
</evidence>
<feature type="compositionally biased region" description="Basic and acidic residues" evidence="2">
    <location>
        <begin position="296"/>
        <end position="313"/>
    </location>
</feature>
<dbReference type="InterPro" id="IPR012677">
    <property type="entry name" value="Nucleotide-bd_a/b_plait_sf"/>
</dbReference>
<dbReference type="Pfam" id="PF01480">
    <property type="entry name" value="PWI"/>
    <property type="match status" value="1"/>
</dbReference>
<feature type="region of interest" description="Disordered" evidence="2">
    <location>
        <begin position="276"/>
        <end position="326"/>
    </location>
</feature>
<dbReference type="EMBL" id="BQKI01000079">
    <property type="protein sequence ID" value="GJN27298.1"/>
    <property type="molecule type" value="Genomic_DNA"/>
</dbReference>
<feature type="compositionally biased region" description="Polar residues" evidence="2">
    <location>
        <begin position="201"/>
        <end position="212"/>
    </location>
</feature>
<dbReference type="GO" id="GO:0005737">
    <property type="term" value="C:cytoplasm"/>
    <property type="evidence" value="ECO:0007669"/>
    <property type="project" value="TreeGrafter"/>
</dbReference>
<evidence type="ECO:0000313" key="4">
    <source>
        <dbReference type="EMBL" id="GJN27298.1"/>
    </source>
</evidence>
<dbReference type="Proteomes" id="UP001054889">
    <property type="component" value="Unassembled WGS sequence"/>
</dbReference>
<feature type="domain" description="RRM" evidence="3">
    <location>
        <begin position="631"/>
        <end position="708"/>
    </location>
</feature>
<feature type="compositionally biased region" description="Gly residues" evidence="2">
    <location>
        <begin position="89"/>
        <end position="98"/>
    </location>
</feature>
<protein>
    <recommendedName>
        <fullName evidence="3">RRM domain-containing protein</fullName>
    </recommendedName>
</protein>
<accession>A0AAV5EV71</accession>
<feature type="region of interest" description="Disordered" evidence="2">
    <location>
        <begin position="201"/>
        <end position="253"/>
    </location>
</feature>
<feature type="compositionally biased region" description="Basic and acidic residues" evidence="2">
    <location>
        <begin position="276"/>
        <end position="286"/>
    </location>
</feature>
<dbReference type="Pfam" id="PF00076">
    <property type="entry name" value="RRM_1"/>
    <property type="match status" value="1"/>
</dbReference>